<keyword evidence="8" id="KW-0325">Glycoprotein</keyword>
<dbReference type="InterPro" id="IPR036860">
    <property type="entry name" value="SH2_dom_sf"/>
</dbReference>
<dbReference type="OrthoDB" id="6049036at2759"/>
<organism evidence="17">
    <name type="scientific">Salpingoeca rosetta (strain ATCC 50818 / BSB-021)</name>
    <dbReference type="NCBI Taxonomy" id="946362"/>
    <lineage>
        <taxon>Eukaryota</taxon>
        <taxon>Choanoflagellata</taxon>
        <taxon>Craspedida</taxon>
        <taxon>Salpingoecidae</taxon>
        <taxon>Salpingoeca</taxon>
    </lineage>
</organism>
<dbReference type="Pfam" id="PF00094">
    <property type="entry name" value="VWD"/>
    <property type="match status" value="1"/>
</dbReference>
<dbReference type="InParanoid" id="F2U8E8"/>
<keyword evidence="12" id="KW-0732">Signal</keyword>
<evidence type="ECO:0000256" key="10">
    <source>
        <dbReference type="SAM" id="MobiDB-lite"/>
    </source>
</evidence>
<keyword evidence="6 11" id="KW-1133">Transmembrane helix</keyword>
<evidence type="ECO:0000259" key="14">
    <source>
        <dbReference type="PROSITE" id="PS50268"/>
    </source>
</evidence>
<dbReference type="EMBL" id="GL832964">
    <property type="protein sequence ID" value="EGD72656.1"/>
    <property type="molecule type" value="Genomic_DNA"/>
</dbReference>
<feature type="domain" description="VWFD" evidence="15">
    <location>
        <begin position="139"/>
        <end position="329"/>
    </location>
</feature>
<feature type="transmembrane region" description="Helical" evidence="11">
    <location>
        <begin position="1592"/>
        <end position="1617"/>
    </location>
</feature>
<dbReference type="Pfam" id="PF00028">
    <property type="entry name" value="Cadherin"/>
    <property type="match status" value="2"/>
</dbReference>
<proteinExistence type="predicted"/>
<dbReference type="InterPro" id="IPR058727">
    <property type="entry name" value="Helical_Vwde"/>
</dbReference>
<dbReference type="Gene3D" id="2.60.40.10">
    <property type="entry name" value="Immunoglobulins"/>
    <property type="match status" value="1"/>
</dbReference>
<dbReference type="InterPro" id="IPR015919">
    <property type="entry name" value="Cadherin-like_sf"/>
</dbReference>
<dbReference type="PRINTS" id="PR00205">
    <property type="entry name" value="CADHERIN"/>
</dbReference>
<feature type="chain" id="PRO_5003290404" evidence="12">
    <location>
        <begin position="21"/>
        <end position="1838"/>
    </location>
</feature>
<evidence type="ECO:0000256" key="5">
    <source>
        <dbReference type="ARBA" id="ARBA00022889"/>
    </source>
</evidence>
<dbReference type="GO" id="GO:0007156">
    <property type="term" value="P:homophilic cell adhesion via plasma membrane adhesion molecules"/>
    <property type="evidence" value="ECO:0007669"/>
    <property type="project" value="InterPro"/>
</dbReference>
<reference evidence="16" key="1">
    <citation type="submission" date="2009-08" db="EMBL/GenBank/DDBJ databases">
        <title>Annotation of Salpingoeca rosetta.</title>
        <authorList>
            <consortium name="The Broad Institute Genome Sequencing Platform"/>
            <person name="Russ C."/>
            <person name="Cuomo C."/>
            <person name="Burger G."/>
            <person name="Gray M.W."/>
            <person name="Holland P.W.H."/>
            <person name="King N."/>
            <person name="Lang F.B.F."/>
            <person name="Roger A.J."/>
            <person name="Ruiz-Trillo I."/>
            <person name="Young S.K."/>
            <person name="Zeng Q."/>
            <person name="Gargeya S."/>
            <person name="Alvarado L."/>
            <person name="Berlin A."/>
            <person name="Chapman S.B."/>
            <person name="Chen Z."/>
            <person name="Freedman E."/>
            <person name="Gellesch M."/>
            <person name="Goldberg J."/>
            <person name="Griggs A."/>
            <person name="Gujja S."/>
            <person name="Heilman E."/>
            <person name="Heiman D."/>
            <person name="Howarth C."/>
            <person name="Mehta T."/>
            <person name="Neiman D."/>
            <person name="Pearson M."/>
            <person name="Roberts A."/>
            <person name="Saif S."/>
            <person name="Shea T."/>
            <person name="Shenoy N."/>
            <person name="Sisk P."/>
            <person name="Stolte C."/>
            <person name="Sykes S."/>
            <person name="White J."/>
            <person name="Yandava C."/>
            <person name="Haas B."/>
            <person name="Nusbaum C."/>
            <person name="Birren B."/>
        </authorList>
    </citation>
    <scope>NUCLEOTIDE SEQUENCE [LARGE SCALE GENOMIC DNA]</scope>
    <source>
        <strain evidence="16">ATCC 50818</strain>
    </source>
</reference>
<keyword evidence="3" id="KW-0677">Repeat</keyword>
<dbReference type="Gene3D" id="2.10.25.10">
    <property type="entry name" value="Laminin"/>
    <property type="match status" value="1"/>
</dbReference>
<feature type="domain" description="Cadherin" evidence="14">
    <location>
        <begin position="875"/>
        <end position="967"/>
    </location>
</feature>
<dbReference type="InterPro" id="IPR002909">
    <property type="entry name" value="IPT_dom"/>
</dbReference>
<dbReference type="InterPro" id="IPR000980">
    <property type="entry name" value="SH2"/>
</dbReference>
<evidence type="ECO:0000259" key="15">
    <source>
        <dbReference type="PROSITE" id="PS51233"/>
    </source>
</evidence>
<dbReference type="PROSITE" id="PS50001">
    <property type="entry name" value="SH2"/>
    <property type="match status" value="1"/>
</dbReference>
<keyword evidence="2 11" id="KW-0812">Transmembrane</keyword>
<evidence type="ECO:0000256" key="4">
    <source>
        <dbReference type="ARBA" id="ARBA00022837"/>
    </source>
</evidence>
<accession>F2U8E8</accession>
<evidence type="ECO:0000256" key="1">
    <source>
        <dbReference type="ARBA" id="ARBA00004370"/>
    </source>
</evidence>
<evidence type="ECO:0000259" key="13">
    <source>
        <dbReference type="PROSITE" id="PS50001"/>
    </source>
</evidence>
<dbReference type="PANTHER" id="PTHR24026">
    <property type="entry name" value="FAT ATYPICAL CADHERIN-RELATED"/>
    <property type="match status" value="1"/>
</dbReference>
<dbReference type="CDD" id="cd11304">
    <property type="entry name" value="Cadherin_repeat"/>
    <property type="match status" value="4"/>
</dbReference>
<dbReference type="Pfam" id="PF26129">
    <property type="entry name" value="Vwde"/>
    <property type="match status" value="1"/>
</dbReference>
<keyword evidence="5" id="KW-0130">Cell adhesion</keyword>
<dbReference type="InterPro" id="IPR000742">
    <property type="entry name" value="EGF"/>
</dbReference>
<dbReference type="SMART" id="SM00252">
    <property type="entry name" value="SH2"/>
    <property type="match status" value="1"/>
</dbReference>
<protein>
    <submittedName>
        <fullName evidence="16">Uncharacterized protein</fullName>
    </submittedName>
</protein>
<feature type="domain" description="Cadherin" evidence="14">
    <location>
        <begin position="982"/>
        <end position="1074"/>
    </location>
</feature>
<feature type="domain" description="Cadherin" evidence="14">
    <location>
        <begin position="1075"/>
        <end position="1182"/>
    </location>
</feature>
<dbReference type="PROSITE" id="PS00022">
    <property type="entry name" value="EGF_1"/>
    <property type="match status" value="1"/>
</dbReference>
<dbReference type="RefSeq" id="XP_004994479.1">
    <property type="nucleotide sequence ID" value="XM_004994422.1"/>
</dbReference>
<keyword evidence="4" id="KW-0106">Calcium</keyword>
<dbReference type="GO" id="GO:0005886">
    <property type="term" value="C:plasma membrane"/>
    <property type="evidence" value="ECO:0007669"/>
    <property type="project" value="UniProtKB-SubCell"/>
</dbReference>
<name>F2U8E8_SALR5</name>
<sequence length="1838" mass="198575">MAALRMLGLCVMLLVASAAAQRIHVDKTSLTVSEGFYEVITFTLDEPIICTTQDGECAVVIEVQNPHPNQVAIDNCIIKWDWQDWHQPRTLVIRAVEDFVDDGTFEGMIVTDPAISRSEYYKNYNAADIVIKTRPRRSAQCSGTGDPHYHTFDRKYWHIVDAGRYVLYKTRSRTFEVQVQTRAYPARHCAFAAREDNDVVVVWACNGNPVVRRSCGSDECRRGGFPKLSIRGSSRRANYYVEFKSGAMVRADTQPYYMSMYLTAPGRDFNDVEGVCGNFDGNPNNDAPVYYARSVNQLWSSQRPSYDLFAWYPSPSPPSPPPRSYEECTYEEPPFVRPILNRPDAEDITSFIKDLNLNDVIDNEDVVIGGSSVDESLNAMDRNLAVAQCDDVISNSHVVAVCQNNLPGFDFTAYIEDCADDLAETSNVDFIEDALEALERDCAERASRDLNTWETDENENPVEPNKEIQTNICPSQCNNRGTCDEGICTCDEGFLGFDCSIDTNARPVITSLVKPFCDTKGINECTGRLSVIGEGFWNSDKLRCRFGDMETDAFFLGSMEVACAVPNKVHSGSDEETAVVQVTVDGDNWSESQEFVFTWYDGVCQVCNAHGCGPNPESCTIDGTCYHNTAPNSDNICQQCDPSTSVTEWTWTYQNHEECGPSFPKGTPTVTVVGGAEAGDVIYTVDASNSKVAADTSNVITYSLTGGDGLFAISNDGVITAAQAFNVLDLDVTFNNFLSIVATDSAGNEATTGIVIDAVAENVDPYFSDSYSVEVPEDVQVGSVIISVQAQDRNEDDSLTYSWFSTEEGYGDYFLIDETTGDVTVNRELDFEDRDLFTLVVRARDNGGQTHVTTLEVTVTDVAEAPNGVAIDSDSLEENSAPGTVVGTLSTQDPDDVDGTQSFTYSTSSSVFAIDGDKLVTAPGSSFDFEAGPTEYEVEVTTTDQDGLTFTDTLTVSIVDVNEKPYNVRLNIPGSEQGNFMIEESAPLDSIVGTIEKQDDDADQTVLCSLASTDNGHFEISGNNLVLIDQLDYEEDNEHMITVVCVDDGTPTLASDPVTFVIHVTNVDDGPSDFAFEGTDVSVPEDAQVGDVVARVVAVDVDGGDSAFDFSIVRGKFAVPNAPDCEAQQDGSVRCVVDLVLAEALDFETAEEETFTIEADSNGRVGSARLTIPVANVNEPVSAIQWADGVNTIPEDVDAGVLVGTLLPVDPDTTTMGVAYNFELLTNTDVFELVPLMASAGSSRRRRANDADAYGAEVRVKDPSALDYEDESKRSFTLSLRVTDNADTPVSSVVEATVEVTDAPLRLVTAPDFITVSENASVNTQVATVSLEGNDHAGVPYTITLVDDANGAFRLDGDKIVVNGALNFEVAQAHELTFEVDTQETPLPTFAVVVGVRNVDDAPVISIDSVMQEVNSDIRVGQTVFSVDATDEDGTGVDVQLEVSAGSLTRESLLLQVFGYRASTQSVFVRQTPSTAGLPLGTYHMRLVGTSGIGSTSVEFTITVFDDCRSNQCAATETCVDRFGSYDCCEGATCVNSADAGFDTRFDTTTTTTQAPSTSNSADTTTDENGNGPNGGNVDLSRTDASNSGASVGLIVGVVVGAICLIALVAVVVILAMRRRNDPGRLFLAAEEGSKTYMSNPTYRSPQEPVYAQADGRQTVAFVPGASNPLYEWYQPDMTRQECTDSLTDAPAGSFIVRDSKATPGWHMIGVRTESAVVHEKIKRGDDGMYELLPASNAPQPAFQDIPSLVYHYSEPRADVPFVLSASSLSNPMYAMSQNASTGQYAYAPGSAIPHDAAAPAVPIKEKERAAVEQVAAMDDGELYTNTTDAQAALHSSA</sequence>
<feature type="domain" description="Cadherin" evidence="14">
    <location>
        <begin position="1308"/>
        <end position="1405"/>
    </location>
</feature>
<feature type="domain" description="SH2" evidence="13">
    <location>
        <begin position="1673"/>
        <end position="1773"/>
    </location>
</feature>
<dbReference type="InterPro" id="IPR013783">
    <property type="entry name" value="Ig-like_fold"/>
</dbReference>
<dbReference type="FunFam" id="2.60.40.60:FF:000035">
    <property type="entry name" value="Protocadherin Fat 3"/>
    <property type="match status" value="1"/>
</dbReference>
<dbReference type="GeneID" id="16075062"/>
<dbReference type="GO" id="GO:0005509">
    <property type="term" value="F:calcium ion binding"/>
    <property type="evidence" value="ECO:0007669"/>
    <property type="project" value="InterPro"/>
</dbReference>
<dbReference type="Pfam" id="PF01833">
    <property type="entry name" value="TIG"/>
    <property type="match status" value="1"/>
</dbReference>
<dbReference type="InterPro" id="IPR001846">
    <property type="entry name" value="VWF_type-D"/>
</dbReference>
<evidence type="ECO:0000256" key="11">
    <source>
        <dbReference type="SAM" id="Phobius"/>
    </source>
</evidence>
<dbReference type="SUPFAM" id="SSF49313">
    <property type="entry name" value="Cadherin-like"/>
    <property type="match status" value="6"/>
</dbReference>
<dbReference type="Gene3D" id="3.30.505.10">
    <property type="entry name" value="SH2 domain"/>
    <property type="match status" value="1"/>
</dbReference>
<evidence type="ECO:0000256" key="12">
    <source>
        <dbReference type="SAM" id="SignalP"/>
    </source>
</evidence>
<dbReference type="eggNOG" id="KOG1219">
    <property type="taxonomic scope" value="Eukaryota"/>
</dbReference>
<dbReference type="CDD" id="cd00173">
    <property type="entry name" value="SH2"/>
    <property type="match status" value="1"/>
</dbReference>
<dbReference type="Pfam" id="PF23106">
    <property type="entry name" value="EGF_Teneurin"/>
    <property type="match status" value="1"/>
</dbReference>
<evidence type="ECO:0000256" key="7">
    <source>
        <dbReference type="ARBA" id="ARBA00023136"/>
    </source>
</evidence>
<dbReference type="Gene3D" id="2.60.40.60">
    <property type="entry name" value="Cadherins"/>
    <property type="match status" value="7"/>
</dbReference>
<dbReference type="SUPFAM" id="SSF55550">
    <property type="entry name" value="SH2 domain"/>
    <property type="match status" value="1"/>
</dbReference>
<evidence type="ECO:0000256" key="3">
    <source>
        <dbReference type="ARBA" id="ARBA00022737"/>
    </source>
</evidence>
<keyword evidence="9" id="KW-0727">SH2 domain</keyword>
<evidence type="ECO:0000313" key="16">
    <source>
        <dbReference type="EMBL" id="EGD72656.1"/>
    </source>
</evidence>
<keyword evidence="7 11" id="KW-0472">Membrane</keyword>
<dbReference type="PROSITE" id="PS01186">
    <property type="entry name" value="EGF_2"/>
    <property type="match status" value="1"/>
</dbReference>
<feature type="region of interest" description="Disordered" evidence="10">
    <location>
        <begin position="1549"/>
        <end position="1583"/>
    </location>
</feature>
<evidence type="ECO:0000256" key="6">
    <source>
        <dbReference type="ARBA" id="ARBA00022989"/>
    </source>
</evidence>
<evidence type="ECO:0000256" key="8">
    <source>
        <dbReference type="ARBA" id="ARBA00023180"/>
    </source>
</evidence>
<feature type="domain" description="Cadherin" evidence="14">
    <location>
        <begin position="767"/>
        <end position="868"/>
    </location>
</feature>
<dbReference type="PROSITE" id="PS50268">
    <property type="entry name" value="CADHERIN_2"/>
    <property type="match status" value="7"/>
</dbReference>
<dbReference type="STRING" id="946362.F2U8E8"/>
<evidence type="ECO:0000313" key="17">
    <source>
        <dbReference type="Proteomes" id="UP000007799"/>
    </source>
</evidence>
<comment type="subcellular location">
    <subcellularLocation>
        <location evidence="1">Membrane</location>
    </subcellularLocation>
</comment>
<feature type="compositionally biased region" description="Polar residues" evidence="10">
    <location>
        <begin position="1554"/>
        <end position="1571"/>
    </location>
</feature>
<evidence type="ECO:0000256" key="2">
    <source>
        <dbReference type="ARBA" id="ARBA00022692"/>
    </source>
</evidence>
<gene>
    <name evidence="16" type="ORF">PTSG_04390</name>
</gene>
<dbReference type="PROSITE" id="PS51233">
    <property type="entry name" value="VWFD"/>
    <property type="match status" value="1"/>
</dbReference>
<dbReference type="Proteomes" id="UP000007799">
    <property type="component" value="Unassembled WGS sequence"/>
</dbReference>
<dbReference type="PANTHER" id="PTHR24026:SF126">
    <property type="entry name" value="PROTOCADHERIN FAT 4"/>
    <property type="match status" value="1"/>
</dbReference>
<dbReference type="InterPro" id="IPR002126">
    <property type="entry name" value="Cadherin-like_dom"/>
</dbReference>
<dbReference type="SMART" id="SM00216">
    <property type="entry name" value="VWD"/>
    <property type="match status" value="1"/>
</dbReference>
<dbReference type="SMART" id="SM00112">
    <property type="entry name" value="CA"/>
    <property type="match status" value="4"/>
</dbReference>
<dbReference type="eggNOG" id="KOG1217">
    <property type="taxonomic scope" value="Eukaryota"/>
</dbReference>
<feature type="signal peptide" evidence="12">
    <location>
        <begin position="1"/>
        <end position="20"/>
    </location>
</feature>
<feature type="domain" description="Cadherin" evidence="14">
    <location>
        <begin position="1192"/>
        <end position="1313"/>
    </location>
</feature>
<feature type="domain" description="Cadherin" evidence="14">
    <location>
        <begin position="664"/>
        <end position="767"/>
    </location>
</feature>
<dbReference type="Pfam" id="PF00017">
    <property type="entry name" value="SH2"/>
    <property type="match status" value="1"/>
</dbReference>
<evidence type="ECO:0000256" key="9">
    <source>
        <dbReference type="PROSITE-ProRule" id="PRU00191"/>
    </source>
</evidence>
<dbReference type="KEGG" id="sre:PTSG_04390"/>
<keyword evidence="17" id="KW-1185">Reference proteome</keyword>